<comment type="similarity">
    <text evidence="1">Belongs to the ribosome association toxin RatA family.</text>
</comment>
<dbReference type="CDD" id="cd07820">
    <property type="entry name" value="SRPBCC_3"/>
    <property type="match status" value="1"/>
</dbReference>
<evidence type="ECO:0000313" key="3">
    <source>
        <dbReference type="EMBL" id="ANW96444.1"/>
    </source>
</evidence>
<dbReference type="InterPro" id="IPR005031">
    <property type="entry name" value="COQ10_START"/>
</dbReference>
<dbReference type="InterPro" id="IPR023393">
    <property type="entry name" value="START-like_dom_sf"/>
</dbReference>
<evidence type="ECO:0000259" key="2">
    <source>
        <dbReference type="Pfam" id="PF03364"/>
    </source>
</evidence>
<dbReference type="RefSeq" id="WP_068826571.1">
    <property type="nucleotide sequence ID" value="NZ_CP014224.1"/>
</dbReference>
<protein>
    <recommendedName>
        <fullName evidence="2">Coenzyme Q-binding protein COQ10 START domain-containing protein</fullName>
    </recommendedName>
</protein>
<dbReference type="Gene3D" id="3.30.530.20">
    <property type="match status" value="1"/>
</dbReference>
<name>A0A1B1Y6T0_9FLAO</name>
<proteinExistence type="inferred from homology"/>
<gene>
    <name evidence="3" type="ORF">AXE80_09200</name>
</gene>
<dbReference type="SUPFAM" id="SSF55961">
    <property type="entry name" value="Bet v1-like"/>
    <property type="match status" value="1"/>
</dbReference>
<dbReference type="EMBL" id="CP014224">
    <property type="protein sequence ID" value="ANW96444.1"/>
    <property type="molecule type" value="Genomic_DNA"/>
</dbReference>
<dbReference type="OrthoDB" id="9793552at2"/>
<dbReference type="Proteomes" id="UP000092967">
    <property type="component" value="Chromosome"/>
</dbReference>
<evidence type="ECO:0000313" key="4">
    <source>
        <dbReference type="Proteomes" id="UP000092967"/>
    </source>
</evidence>
<keyword evidence="4" id="KW-1185">Reference proteome</keyword>
<dbReference type="KEGG" id="wfu:AXE80_09200"/>
<reference evidence="3 4" key="1">
    <citation type="submission" date="2016-02" db="EMBL/GenBank/DDBJ databases">
        <authorList>
            <person name="Wen L."/>
            <person name="He K."/>
            <person name="Yang H."/>
        </authorList>
    </citation>
    <scope>NUCLEOTIDE SEQUENCE [LARGE SCALE GENOMIC DNA]</scope>
    <source>
        <strain evidence="3 4">CZ1127</strain>
    </source>
</reference>
<dbReference type="Pfam" id="PF03364">
    <property type="entry name" value="Polyketide_cyc"/>
    <property type="match status" value="1"/>
</dbReference>
<dbReference type="AlphaFoldDB" id="A0A1B1Y6T0"/>
<accession>A0A1B1Y6T0</accession>
<evidence type="ECO:0000256" key="1">
    <source>
        <dbReference type="ARBA" id="ARBA00008918"/>
    </source>
</evidence>
<organism evidence="3 4">
    <name type="scientific">Wenyingzhuangia fucanilytica</name>
    <dbReference type="NCBI Taxonomy" id="1790137"/>
    <lineage>
        <taxon>Bacteria</taxon>
        <taxon>Pseudomonadati</taxon>
        <taxon>Bacteroidota</taxon>
        <taxon>Flavobacteriia</taxon>
        <taxon>Flavobacteriales</taxon>
        <taxon>Flavobacteriaceae</taxon>
        <taxon>Wenyingzhuangia</taxon>
    </lineage>
</organism>
<sequence length="154" mass="18286">MAFYQLKKEQYIEASLDEVWDFISSPKNLKKITPKHMGFDITSDNSDDKMYAGMIICYIVKPLLGIPTKWVTEITQVVPKKYFVDEQRIGPYKIWHHQHILIEKDQGVLMKDIITYQPPFGFLGAMANFLFIKKQLNHIFKYRFDVVNQQFKKY</sequence>
<dbReference type="STRING" id="1790137.AXE80_09200"/>
<feature type="domain" description="Coenzyme Q-binding protein COQ10 START" evidence="2">
    <location>
        <begin position="12"/>
        <end position="132"/>
    </location>
</feature>